<sequence>MVFNQEQYYSAFIGFNETAIIIQTQSGNGLLAIDYMYQPHVLPLDIDDNMLGETLLKSLSSSRTLVLDSEEIIDFFDLTKGKERYENWVDYLHQSLDYKSKKALFKNMMSCSISLFNGMIEIAPSRHVKLHAWEGLDDDKTITLPLDSTSDEIGKGLRLAMSYCL</sequence>
<dbReference type="EMBL" id="MUYU01000022">
    <property type="protein sequence ID" value="OOS23010.1"/>
    <property type="molecule type" value="Genomic_DNA"/>
</dbReference>
<dbReference type="InterPro" id="IPR037891">
    <property type="entry name" value="Cdil-like_sf"/>
</dbReference>
<evidence type="ECO:0008006" key="3">
    <source>
        <dbReference type="Google" id="ProtNLM"/>
    </source>
</evidence>
<gene>
    <name evidence="1" type="ORF">B0680_08465</name>
</gene>
<dbReference type="Gene3D" id="3.40.1590.10">
    <property type="entry name" value="NMB0488-like"/>
    <property type="match status" value="1"/>
</dbReference>
<dbReference type="Proteomes" id="UP000189800">
    <property type="component" value="Unassembled WGS sequence"/>
</dbReference>
<organism evidence="1 2">
    <name type="scientific">Moraxella pluranimalium</name>
    <dbReference type="NCBI Taxonomy" id="470453"/>
    <lineage>
        <taxon>Bacteria</taxon>
        <taxon>Pseudomonadati</taxon>
        <taxon>Pseudomonadota</taxon>
        <taxon>Gammaproteobacteria</taxon>
        <taxon>Moraxellales</taxon>
        <taxon>Moraxellaceae</taxon>
        <taxon>Moraxella</taxon>
    </lineage>
</organism>
<evidence type="ECO:0000313" key="1">
    <source>
        <dbReference type="EMBL" id="OOS23010.1"/>
    </source>
</evidence>
<dbReference type="Pfam" id="PF07262">
    <property type="entry name" value="CdiI"/>
    <property type="match status" value="1"/>
</dbReference>
<evidence type="ECO:0000313" key="2">
    <source>
        <dbReference type="Proteomes" id="UP000189800"/>
    </source>
</evidence>
<dbReference type="InterPro" id="IPR009888">
    <property type="entry name" value="CdiI_Proteobact"/>
</dbReference>
<keyword evidence="2" id="KW-1185">Reference proteome</keyword>
<dbReference type="OrthoDB" id="8613487at2"/>
<name>A0A1T0CKY6_9GAMM</name>
<protein>
    <recommendedName>
        <fullName evidence="3">DUF1436 domain-containing protein</fullName>
    </recommendedName>
</protein>
<accession>A0A1T0CKY6</accession>
<dbReference type="CDD" id="cd13445">
    <property type="entry name" value="CDI_inhibitor_EC869_like"/>
    <property type="match status" value="1"/>
</dbReference>
<dbReference type="RefSeq" id="WP_078254671.1">
    <property type="nucleotide sequence ID" value="NZ_MUYU01000022.1"/>
</dbReference>
<reference evidence="1 2" key="1">
    <citation type="submission" date="2017-02" db="EMBL/GenBank/DDBJ databases">
        <title>Draft genome sequence of Moraxella pluranimalium CCUG 54913T type strain.</title>
        <authorList>
            <person name="Salva-Serra F."/>
            <person name="Engstrom-Jakobsson H."/>
            <person name="Thorell K."/>
            <person name="Jaen-Luchoro D."/>
            <person name="Gonzales-Siles L."/>
            <person name="Karlsson R."/>
            <person name="Yazdan S."/>
            <person name="Boulund F."/>
            <person name="Johnning A."/>
            <person name="Engstrand L."/>
            <person name="Kristiansson E."/>
            <person name="Moore E."/>
        </authorList>
    </citation>
    <scope>NUCLEOTIDE SEQUENCE [LARGE SCALE GENOMIC DNA]</scope>
    <source>
        <strain evidence="1 2">CCUG 54913</strain>
    </source>
</reference>
<proteinExistence type="predicted"/>
<comment type="caution">
    <text evidence="1">The sequence shown here is derived from an EMBL/GenBank/DDBJ whole genome shotgun (WGS) entry which is preliminary data.</text>
</comment>
<dbReference type="AlphaFoldDB" id="A0A1T0CKY6"/>
<dbReference type="SUPFAM" id="SSF160207">
    <property type="entry name" value="NMB0488-like"/>
    <property type="match status" value="1"/>
</dbReference>